<reference evidence="3" key="1">
    <citation type="submission" date="2015-07" db="EMBL/GenBank/DDBJ databases">
        <title>Transcriptome Assembly of Anthurium amnicola.</title>
        <authorList>
            <person name="Suzuki J."/>
        </authorList>
    </citation>
    <scope>NUCLEOTIDE SEQUENCE</scope>
</reference>
<evidence type="ECO:0000313" key="3">
    <source>
        <dbReference type="EMBL" id="JAT48811.1"/>
    </source>
</evidence>
<accession>A0A1D1Y2F8</accession>
<feature type="compositionally biased region" description="Basic and acidic residues" evidence="2">
    <location>
        <begin position="236"/>
        <end position="245"/>
    </location>
</feature>
<evidence type="ECO:0000256" key="1">
    <source>
        <dbReference type="SAM" id="Coils"/>
    </source>
</evidence>
<feature type="region of interest" description="Disordered" evidence="2">
    <location>
        <begin position="154"/>
        <end position="285"/>
    </location>
</feature>
<evidence type="ECO:0000256" key="2">
    <source>
        <dbReference type="SAM" id="MobiDB-lite"/>
    </source>
</evidence>
<protein>
    <submittedName>
        <fullName evidence="3">ATP synthase subunit b</fullName>
    </submittedName>
</protein>
<proteinExistence type="predicted"/>
<dbReference type="PANTHER" id="PTHR34356:SF3">
    <property type="entry name" value="EXPRESSED PROTEIN"/>
    <property type="match status" value="1"/>
</dbReference>
<keyword evidence="1" id="KW-0175">Coiled coil</keyword>
<feature type="coiled-coil region" evidence="1">
    <location>
        <begin position="46"/>
        <end position="80"/>
    </location>
</feature>
<name>A0A1D1Y2F8_9ARAE</name>
<dbReference type="AlphaFoldDB" id="A0A1D1Y2F8"/>
<sequence length="285" mass="31059">SLSLSLPCRRFLWRGGRKGTMEPPSGGGNHPKAEEVISKLKDDGDFDALRLKIIRKLKENEDLRNQIISEVKQSAALNREGAENLKPRQLSDAIHQEIGNKVMSQISDEVWRIIRSSDGVKDEIRDSVKSVYNKLVNPQKEIDSLSTSRNQLLNGTEDVSRAAPSCETALPSEDEPLEPPGFAPSVQTSQAAPSCETGLASENEPLKPPGFVPCTQLHVDGRSKKEHAKPPTGEQPLDRCVEVHRGLPGSLPTKDDGPPGFAHFQKATRVNGANDEDPDVPPGFG</sequence>
<feature type="non-terminal residue" evidence="3">
    <location>
        <position position="1"/>
    </location>
</feature>
<gene>
    <name evidence="3" type="primary">atpF_5</name>
    <name evidence="3" type="ORF">g.20579</name>
</gene>
<dbReference type="PANTHER" id="PTHR34356">
    <property type="entry name" value="ANTIGENIC HEAT-STABLE PROTEIN"/>
    <property type="match status" value="1"/>
</dbReference>
<organism evidence="3">
    <name type="scientific">Anthurium amnicola</name>
    <dbReference type="NCBI Taxonomy" id="1678845"/>
    <lineage>
        <taxon>Eukaryota</taxon>
        <taxon>Viridiplantae</taxon>
        <taxon>Streptophyta</taxon>
        <taxon>Embryophyta</taxon>
        <taxon>Tracheophyta</taxon>
        <taxon>Spermatophyta</taxon>
        <taxon>Magnoliopsida</taxon>
        <taxon>Liliopsida</taxon>
        <taxon>Araceae</taxon>
        <taxon>Pothoideae</taxon>
        <taxon>Potheae</taxon>
        <taxon>Anthurium</taxon>
    </lineage>
</organism>
<dbReference type="EMBL" id="GDJX01019125">
    <property type="protein sequence ID" value="JAT48811.1"/>
    <property type="molecule type" value="Transcribed_RNA"/>
</dbReference>